<gene>
    <name evidence="2" type="ORF">Taro_016577</name>
</gene>
<protein>
    <submittedName>
        <fullName evidence="2">Uncharacterized protein</fullName>
    </submittedName>
</protein>
<comment type="caution">
    <text evidence="2">The sequence shown here is derived from an EMBL/GenBank/DDBJ whole genome shotgun (WGS) entry which is preliminary data.</text>
</comment>
<evidence type="ECO:0000313" key="3">
    <source>
        <dbReference type="Proteomes" id="UP000652761"/>
    </source>
</evidence>
<name>A0A843UWN9_COLES</name>
<dbReference type="Proteomes" id="UP000652761">
    <property type="component" value="Unassembled WGS sequence"/>
</dbReference>
<proteinExistence type="predicted"/>
<dbReference type="AlphaFoldDB" id="A0A843UWN9"/>
<keyword evidence="3" id="KW-1185">Reference proteome</keyword>
<organism evidence="2 3">
    <name type="scientific">Colocasia esculenta</name>
    <name type="common">Wild taro</name>
    <name type="synonym">Arum esculentum</name>
    <dbReference type="NCBI Taxonomy" id="4460"/>
    <lineage>
        <taxon>Eukaryota</taxon>
        <taxon>Viridiplantae</taxon>
        <taxon>Streptophyta</taxon>
        <taxon>Embryophyta</taxon>
        <taxon>Tracheophyta</taxon>
        <taxon>Spermatophyta</taxon>
        <taxon>Magnoliopsida</taxon>
        <taxon>Liliopsida</taxon>
        <taxon>Araceae</taxon>
        <taxon>Aroideae</taxon>
        <taxon>Colocasieae</taxon>
        <taxon>Colocasia</taxon>
    </lineage>
</organism>
<reference evidence="2" key="1">
    <citation type="submission" date="2017-07" db="EMBL/GenBank/DDBJ databases">
        <title>Taro Niue Genome Assembly and Annotation.</title>
        <authorList>
            <person name="Atibalentja N."/>
            <person name="Keating K."/>
            <person name="Fields C.J."/>
        </authorList>
    </citation>
    <scope>NUCLEOTIDE SEQUENCE</scope>
    <source>
        <strain evidence="2">Niue_2</strain>
        <tissue evidence="2">Leaf</tissue>
    </source>
</reference>
<evidence type="ECO:0000256" key="1">
    <source>
        <dbReference type="SAM" id="MobiDB-lite"/>
    </source>
</evidence>
<feature type="region of interest" description="Disordered" evidence="1">
    <location>
        <begin position="1"/>
        <end position="20"/>
    </location>
</feature>
<evidence type="ECO:0000313" key="2">
    <source>
        <dbReference type="EMBL" id="MQL84069.1"/>
    </source>
</evidence>
<sequence length="86" mass="9490">MQSEVEEDHDFPQPFSTSPALQTCYSRPKLVDKPSPRVWGRVLIVLGPRSYGHDYHSADISLVLSSIVQTAGSFTPPLGLFFPMVG</sequence>
<dbReference type="EMBL" id="NMUH01000737">
    <property type="protein sequence ID" value="MQL84069.1"/>
    <property type="molecule type" value="Genomic_DNA"/>
</dbReference>
<accession>A0A843UWN9</accession>